<gene>
    <name evidence="16" type="primary">bcsB</name>
    <name evidence="16" type="ORF">PWJ79_16260</name>
</gene>
<evidence type="ECO:0000256" key="11">
    <source>
        <dbReference type="ARBA" id="ARBA00022916"/>
    </source>
</evidence>
<reference evidence="16" key="1">
    <citation type="submission" date="2022-10" db="EMBL/GenBank/DDBJ databases">
        <title>Complete genome of Ep21-8.</title>
        <authorList>
            <person name="Kang Y.-R."/>
            <person name="Kim D.-H."/>
        </authorList>
    </citation>
    <scope>NUCLEOTIDE SEQUENCE</scope>
    <source>
        <strain evidence="16">Ep21-8</strain>
    </source>
</reference>
<feature type="chain" id="PRO_5042667342" description="Cyclic di-GMP-binding protein" evidence="15">
    <location>
        <begin position="23"/>
        <end position="762"/>
    </location>
</feature>
<dbReference type="PANTHER" id="PTHR39083">
    <property type="entry name" value="CYCLIC DI-GMP-BINDING PROTEIN"/>
    <property type="match status" value="1"/>
</dbReference>
<dbReference type="NCBIfam" id="NF008325">
    <property type="entry name" value="PRK11114.1-3"/>
    <property type="match status" value="1"/>
</dbReference>
<keyword evidence="15" id="KW-0732">Signal</keyword>
<name>A0AAQ3H4Q6_EDWPI</name>
<proteinExistence type="inferred from homology"/>
<evidence type="ECO:0000256" key="10">
    <source>
        <dbReference type="ARBA" id="ARBA00022692"/>
    </source>
</evidence>
<dbReference type="AlphaFoldDB" id="A0AAQ3H4Q6"/>
<dbReference type="PANTHER" id="PTHR39083:SF1">
    <property type="entry name" value="CYCLIC DI-GMP-BINDING PROTEIN"/>
    <property type="match status" value="1"/>
</dbReference>
<comment type="subunit">
    <text evidence="5 15">Tightly associated with the cellulose synthase catalytic subunit.</text>
</comment>
<keyword evidence="8 15" id="KW-0997">Cell inner membrane</keyword>
<comment type="subcellular location">
    <subcellularLocation>
        <location evidence="2">Cell inner membrane</location>
        <topology evidence="2">Single-pass membrane protein</topology>
    </subcellularLocation>
</comment>
<dbReference type="Proteomes" id="UP001223683">
    <property type="component" value="Chromosome"/>
</dbReference>
<dbReference type="InterPro" id="IPR018513">
    <property type="entry name" value="Cell_synthase_bac"/>
</dbReference>
<dbReference type="GO" id="GO:0006011">
    <property type="term" value="P:UDP-alpha-D-glucose metabolic process"/>
    <property type="evidence" value="ECO:0007669"/>
    <property type="project" value="InterPro"/>
</dbReference>
<keyword evidence="12 15" id="KW-1133">Transmembrane helix</keyword>
<evidence type="ECO:0000256" key="4">
    <source>
        <dbReference type="ARBA" id="ARBA00010714"/>
    </source>
</evidence>
<dbReference type="RefSeq" id="WP_015462493.1">
    <property type="nucleotide sequence ID" value="NC_013508.1"/>
</dbReference>
<dbReference type="PRINTS" id="PR01440">
    <property type="entry name" value="CELLSNTHASEB"/>
</dbReference>
<sequence>MMKMIHLLWAAIALGSSMMAQAQSPFPVASDSAPAAGSAAALATESSASAAPVSTQTLDLTRLASGPTVLRGDNPNAYMEFGVPRDQLVTNAMLNLVFTPSPSLVPLVSQVKVFLNDDLVGAVAVDKSQLGHANQVQVPLDAHYITDFNRIRLEFVGRYQSYRQCDNEWHPTLWLAVGQGSSLTLTTQSLLLQNDLSLFPRPFFDSASKAPLTLPVVFAAQPNLAQQQAAAVLASWFGAQAQWRGQRFPVLYNQLPDRHGVVFATNAQRPDFLADYPAVDGPTVAMISRPDNPYIKMLLIMGRDDRDLMTAVRGIAQGDILLRGDSARVDRVETLAQRQPYDAPNWVPTDRPVTFGELQSYSDQLQSSGVRPAPISLTLNLPPDLFLLHNAYVDMNLKYRYTQPPFNDGSRMTVNINNQFLQAFPLLPSEDQERALLHIPLIQGLFDKMDAVTIPAVKLGIQNHLRFDFDYVVPYLTPSNGECVSYQPLPNTVAIGNASTLDFSGFRHFIAMPDLRSFANAGFPFSRLADLSQTLVVVAPKPSAIQVSTLLSALGNIGAQTGYPALAVTLSDDVAQAQDKDRDILLIGRIPPTLRDADRVAALVSATQSWLESPMNTTTDNTIPDPSATRAAAKTTLSATAPLAAIVGFQSPFNAQRSVVALLADDQQGYTLLNNALIDSGKTEAMYGSVSIIRTSGVNSVRVGDIYYVGHLPWWERLWYIFSSHPFILAALALLAIVLVSLVLWRVPRMLRRRRLDPDDRR</sequence>
<evidence type="ECO:0000256" key="12">
    <source>
        <dbReference type="ARBA" id="ARBA00022989"/>
    </source>
</evidence>
<evidence type="ECO:0000313" key="17">
    <source>
        <dbReference type="Proteomes" id="UP001223683"/>
    </source>
</evidence>
<evidence type="ECO:0000256" key="9">
    <source>
        <dbReference type="ARBA" id="ARBA00022636"/>
    </source>
</evidence>
<evidence type="ECO:0000313" key="16">
    <source>
        <dbReference type="EMBL" id="WDU90938.1"/>
    </source>
</evidence>
<comment type="function">
    <text evidence="1 15">Binds the cellulose synthase activator, bis-(3'-5') cyclic diguanylic acid (c-di-GMP).</text>
</comment>
<keyword evidence="11 15" id="KW-0135">Cellulose biosynthesis</keyword>
<keyword evidence="13 15" id="KW-0472">Membrane</keyword>
<feature type="transmembrane region" description="Helical" evidence="15">
    <location>
        <begin position="727"/>
        <end position="745"/>
    </location>
</feature>
<organism evidence="16 17">
    <name type="scientific">Edwardsiella piscicida</name>
    <dbReference type="NCBI Taxonomy" id="1263550"/>
    <lineage>
        <taxon>Bacteria</taxon>
        <taxon>Pseudomonadati</taxon>
        <taxon>Pseudomonadota</taxon>
        <taxon>Gammaproteobacteria</taxon>
        <taxon>Enterobacterales</taxon>
        <taxon>Hafniaceae</taxon>
        <taxon>Edwardsiella</taxon>
    </lineage>
</organism>
<evidence type="ECO:0000256" key="8">
    <source>
        <dbReference type="ARBA" id="ARBA00022519"/>
    </source>
</evidence>
<dbReference type="GO" id="GO:0005886">
    <property type="term" value="C:plasma membrane"/>
    <property type="evidence" value="ECO:0007669"/>
    <property type="project" value="UniProtKB-SubCell"/>
</dbReference>
<comment type="pathway">
    <text evidence="3 15">Glycan metabolism; bacterial cellulose biosynthesis.</text>
</comment>
<evidence type="ECO:0000256" key="1">
    <source>
        <dbReference type="ARBA" id="ARBA00002057"/>
    </source>
</evidence>
<dbReference type="NCBIfam" id="NF008323">
    <property type="entry name" value="PRK11114.1-1"/>
    <property type="match status" value="1"/>
</dbReference>
<accession>A0AAQ3H4Q6</accession>
<feature type="signal peptide" evidence="15">
    <location>
        <begin position="1"/>
        <end position="22"/>
    </location>
</feature>
<protein>
    <recommendedName>
        <fullName evidence="6 15">Cyclic di-GMP-binding protein</fullName>
    </recommendedName>
    <alternativeName>
        <fullName evidence="14 15">Cellulose synthase regulatory subunit</fullName>
    </alternativeName>
</protein>
<dbReference type="EMBL" id="CP118390">
    <property type="protein sequence ID" value="WDU90938.1"/>
    <property type="molecule type" value="Genomic_DNA"/>
</dbReference>
<comment type="similarity">
    <text evidence="4 15">Belongs to the AcsB/BcsB family.</text>
</comment>
<evidence type="ECO:0000256" key="7">
    <source>
        <dbReference type="ARBA" id="ARBA00022475"/>
    </source>
</evidence>
<evidence type="ECO:0000256" key="13">
    <source>
        <dbReference type="ARBA" id="ARBA00023136"/>
    </source>
</evidence>
<dbReference type="Gene3D" id="2.60.120.260">
    <property type="entry name" value="Galactose-binding domain-like"/>
    <property type="match status" value="2"/>
</dbReference>
<keyword evidence="7 15" id="KW-1003">Cell membrane</keyword>
<dbReference type="InterPro" id="IPR003920">
    <property type="entry name" value="Cell_synth_B"/>
</dbReference>
<dbReference type="GeneID" id="72530147"/>
<evidence type="ECO:0000256" key="3">
    <source>
        <dbReference type="ARBA" id="ARBA00005186"/>
    </source>
</evidence>
<evidence type="ECO:0000256" key="14">
    <source>
        <dbReference type="ARBA" id="ARBA00033444"/>
    </source>
</evidence>
<dbReference type="Pfam" id="PF03170">
    <property type="entry name" value="BcsB"/>
    <property type="match status" value="1"/>
</dbReference>
<evidence type="ECO:0000256" key="6">
    <source>
        <dbReference type="ARBA" id="ARBA00021844"/>
    </source>
</evidence>
<evidence type="ECO:0000256" key="5">
    <source>
        <dbReference type="ARBA" id="ARBA00011437"/>
    </source>
</evidence>
<evidence type="ECO:0000256" key="15">
    <source>
        <dbReference type="RuleBase" id="RU365021"/>
    </source>
</evidence>
<dbReference type="GO" id="GO:0030244">
    <property type="term" value="P:cellulose biosynthetic process"/>
    <property type="evidence" value="ECO:0007669"/>
    <property type="project" value="UniProtKB-KW"/>
</dbReference>
<keyword evidence="9 15" id="KW-0973">c-di-GMP</keyword>
<keyword evidence="10 15" id="KW-0812">Transmembrane</keyword>
<evidence type="ECO:0000256" key="2">
    <source>
        <dbReference type="ARBA" id="ARBA00004377"/>
    </source>
</evidence>